<dbReference type="SMART" id="SM00448">
    <property type="entry name" value="REC"/>
    <property type="match status" value="1"/>
</dbReference>
<evidence type="ECO:0000256" key="2">
    <source>
        <dbReference type="ARBA" id="ARBA00023012"/>
    </source>
</evidence>
<accession>A0A6J6BZX0</accession>
<dbReference type="PROSITE" id="PS50110">
    <property type="entry name" value="RESPONSE_REGULATORY"/>
    <property type="match status" value="1"/>
</dbReference>
<gene>
    <name evidence="7" type="ORF">UFOPK1495_00365</name>
</gene>
<dbReference type="GO" id="GO:0000156">
    <property type="term" value="F:phosphorelay response regulator activity"/>
    <property type="evidence" value="ECO:0007669"/>
    <property type="project" value="TreeGrafter"/>
</dbReference>
<evidence type="ECO:0000259" key="6">
    <source>
        <dbReference type="PROSITE" id="PS50110"/>
    </source>
</evidence>
<dbReference type="AlphaFoldDB" id="A0A6J6BZX0"/>
<dbReference type="Pfam" id="PF00072">
    <property type="entry name" value="Response_reg"/>
    <property type="match status" value="1"/>
</dbReference>
<proteinExistence type="predicted"/>
<keyword evidence="4" id="KW-0238">DNA-binding</keyword>
<dbReference type="PANTHER" id="PTHR48111:SF1">
    <property type="entry name" value="TWO-COMPONENT RESPONSE REGULATOR ORR33"/>
    <property type="match status" value="1"/>
</dbReference>
<keyword evidence="5" id="KW-0804">Transcription</keyword>
<dbReference type="GO" id="GO:0005829">
    <property type="term" value="C:cytosol"/>
    <property type="evidence" value="ECO:0007669"/>
    <property type="project" value="TreeGrafter"/>
</dbReference>
<dbReference type="GO" id="GO:0032993">
    <property type="term" value="C:protein-DNA complex"/>
    <property type="evidence" value="ECO:0007669"/>
    <property type="project" value="TreeGrafter"/>
</dbReference>
<evidence type="ECO:0000256" key="4">
    <source>
        <dbReference type="ARBA" id="ARBA00023125"/>
    </source>
</evidence>
<sequence length="143" mass="15148">MPTILLATDADWILEEVDAALADDSTNVYRVRAGIDVLQAITQLGPDLVIIDEQIGNMGGIATCMAIRNAEGMDAIPITAVLMLLDRAHDVFQVQRCDADGYLVKPLDSLRLRKAANALLAGDAYADPISLASGDAVDLAVQA</sequence>
<dbReference type="SUPFAM" id="SSF52172">
    <property type="entry name" value="CheY-like"/>
    <property type="match status" value="1"/>
</dbReference>
<keyword evidence="3" id="KW-0805">Transcription regulation</keyword>
<dbReference type="InterPro" id="IPR011006">
    <property type="entry name" value="CheY-like_superfamily"/>
</dbReference>
<keyword evidence="2" id="KW-0902">Two-component regulatory system</keyword>
<dbReference type="InterPro" id="IPR039420">
    <property type="entry name" value="WalR-like"/>
</dbReference>
<evidence type="ECO:0000313" key="7">
    <source>
        <dbReference type="EMBL" id="CAB4543793.1"/>
    </source>
</evidence>
<dbReference type="InterPro" id="IPR001789">
    <property type="entry name" value="Sig_transdc_resp-reg_receiver"/>
</dbReference>
<dbReference type="Gene3D" id="3.40.50.2300">
    <property type="match status" value="1"/>
</dbReference>
<keyword evidence="1" id="KW-0597">Phosphoprotein</keyword>
<feature type="domain" description="Response regulatory" evidence="6">
    <location>
        <begin position="3"/>
        <end position="120"/>
    </location>
</feature>
<evidence type="ECO:0000256" key="3">
    <source>
        <dbReference type="ARBA" id="ARBA00023015"/>
    </source>
</evidence>
<organism evidence="7">
    <name type="scientific">freshwater metagenome</name>
    <dbReference type="NCBI Taxonomy" id="449393"/>
    <lineage>
        <taxon>unclassified sequences</taxon>
        <taxon>metagenomes</taxon>
        <taxon>ecological metagenomes</taxon>
    </lineage>
</organism>
<name>A0A6J6BZX0_9ZZZZ</name>
<evidence type="ECO:0000256" key="5">
    <source>
        <dbReference type="ARBA" id="ARBA00023163"/>
    </source>
</evidence>
<reference evidence="7" key="1">
    <citation type="submission" date="2020-05" db="EMBL/GenBank/DDBJ databases">
        <authorList>
            <person name="Chiriac C."/>
            <person name="Salcher M."/>
            <person name="Ghai R."/>
            <person name="Kavagutti S V."/>
        </authorList>
    </citation>
    <scope>NUCLEOTIDE SEQUENCE</scope>
</reference>
<dbReference type="GO" id="GO:0006355">
    <property type="term" value="P:regulation of DNA-templated transcription"/>
    <property type="evidence" value="ECO:0007669"/>
    <property type="project" value="TreeGrafter"/>
</dbReference>
<evidence type="ECO:0000256" key="1">
    <source>
        <dbReference type="ARBA" id="ARBA00022553"/>
    </source>
</evidence>
<dbReference type="EMBL" id="CAEZSU010000026">
    <property type="protein sequence ID" value="CAB4543793.1"/>
    <property type="molecule type" value="Genomic_DNA"/>
</dbReference>
<dbReference type="GO" id="GO:0000976">
    <property type="term" value="F:transcription cis-regulatory region binding"/>
    <property type="evidence" value="ECO:0007669"/>
    <property type="project" value="TreeGrafter"/>
</dbReference>
<protein>
    <submittedName>
        <fullName evidence="7">Unannotated protein</fullName>
    </submittedName>
</protein>
<dbReference type="PANTHER" id="PTHR48111">
    <property type="entry name" value="REGULATOR OF RPOS"/>
    <property type="match status" value="1"/>
</dbReference>